<organism evidence="5 6">
    <name type="scientific">SAR86 cluster bacterium SAR86E</name>
    <dbReference type="NCBI Taxonomy" id="1208365"/>
    <lineage>
        <taxon>Bacteria</taxon>
        <taxon>Pseudomonadati</taxon>
        <taxon>Pseudomonadota</taxon>
        <taxon>Gammaproteobacteria</taxon>
        <taxon>SAR86 cluster</taxon>
    </lineage>
</organism>
<dbReference type="PROSITE" id="PS00868">
    <property type="entry name" value="CYS_MET_METAB_PP"/>
    <property type="match status" value="1"/>
</dbReference>
<dbReference type="GO" id="GO:0005737">
    <property type="term" value="C:cytoplasm"/>
    <property type="evidence" value="ECO:0007669"/>
    <property type="project" value="TreeGrafter"/>
</dbReference>
<comment type="similarity">
    <text evidence="4">Belongs to the trans-sulfuration enzymes family.</text>
</comment>
<dbReference type="GO" id="GO:0019346">
    <property type="term" value="P:transsulfuration"/>
    <property type="evidence" value="ECO:0007669"/>
    <property type="project" value="InterPro"/>
</dbReference>
<dbReference type="GO" id="GO:0009086">
    <property type="term" value="P:methionine biosynthetic process"/>
    <property type="evidence" value="ECO:0007669"/>
    <property type="project" value="UniProtKB-ARBA"/>
</dbReference>
<dbReference type="InterPro" id="IPR011821">
    <property type="entry name" value="O_succ_thio_ly"/>
</dbReference>
<dbReference type="PANTHER" id="PTHR11808">
    <property type="entry name" value="TRANS-SULFURATION ENZYME FAMILY MEMBER"/>
    <property type="match status" value="1"/>
</dbReference>
<dbReference type="AlphaFoldDB" id="K6GIR8"/>
<evidence type="ECO:0000256" key="3">
    <source>
        <dbReference type="PIRSR" id="PIRSR001434-2"/>
    </source>
</evidence>
<proteinExistence type="inferred from homology"/>
<keyword evidence="2 3" id="KW-0663">Pyridoxal phosphate</keyword>
<dbReference type="Pfam" id="PF01053">
    <property type="entry name" value="Cys_Met_Meta_PP"/>
    <property type="match status" value="1"/>
</dbReference>
<dbReference type="InterPro" id="IPR015424">
    <property type="entry name" value="PyrdxlP-dep_Trfase"/>
</dbReference>
<comment type="cofactor">
    <cofactor evidence="1 4">
        <name>pyridoxal 5'-phosphate</name>
        <dbReference type="ChEBI" id="CHEBI:597326"/>
    </cofactor>
</comment>
<dbReference type="GO" id="GO:0030170">
    <property type="term" value="F:pyridoxal phosphate binding"/>
    <property type="evidence" value="ECO:0007669"/>
    <property type="project" value="InterPro"/>
</dbReference>
<dbReference type="NCBIfam" id="TIGR02080">
    <property type="entry name" value="O_succ_thio_ly"/>
    <property type="match status" value="1"/>
</dbReference>
<dbReference type="Gene3D" id="3.90.1150.10">
    <property type="entry name" value="Aspartate Aminotransferase, domain 1"/>
    <property type="match status" value="1"/>
</dbReference>
<evidence type="ECO:0000313" key="5">
    <source>
        <dbReference type="EMBL" id="EKO36931.1"/>
    </source>
</evidence>
<dbReference type="InterPro" id="IPR054542">
    <property type="entry name" value="Cys_met_metab_PP"/>
</dbReference>
<dbReference type="FunFam" id="3.90.1150.10:FF:000033">
    <property type="entry name" value="Cystathionine gamma-synthase"/>
    <property type="match status" value="1"/>
</dbReference>
<reference evidence="5 6" key="1">
    <citation type="submission" date="2012-09" db="EMBL/GenBank/DDBJ databases">
        <authorList>
            <person name="Dupont C.L."/>
            <person name="Rusch D.B."/>
            <person name="Lombardo M.-J."/>
            <person name="Novotny M."/>
            <person name="Yee-Greenbaum J."/>
            <person name="Laskin R."/>
        </authorList>
    </citation>
    <scope>NUCLEOTIDE SEQUENCE [LARGE SCALE GENOMIC DNA]</scope>
    <source>
        <strain evidence="5">SAR86E</strain>
    </source>
</reference>
<name>K6GIR8_9GAMM</name>
<dbReference type="Gene3D" id="3.40.640.10">
    <property type="entry name" value="Type I PLP-dependent aspartate aminotransferase-like (Major domain)"/>
    <property type="match status" value="1"/>
</dbReference>
<keyword evidence="5" id="KW-0808">Transferase</keyword>
<evidence type="ECO:0000313" key="6">
    <source>
        <dbReference type="Proteomes" id="UP000010310"/>
    </source>
</evidence>
<dbReference type="PANTHER" id="PTHR11808:SF75">
    <property type="entry name" value="CYSTATHIONINE GAMMA-SYNTHASE"/>
    <property type="match status" value="1"/>
</dbReference>
<dbReference type="CDD" id="cd00614">
    <property type="entry name" value="CGS_like"/>
    <property type="match status" value="1"/>
</dbReference>
<dbReference type="EC" id="2.5.1.48" evidence="5"/>
<dbReference type="InterPro" id="IPR015422">
    <property type="entry name" value="PyrdxlP-dep_Trfase_small"/>
</dbReference>
<dbReference type="PIRSF" id="PIRSF001434">
    <property type="entry name" value="CGS"/>
    <property type="match status" value="1"/>
</dbReference>
<dbReference type="GO" id="GO:0003962">
    <property type="term" value="F:cystathionine gamma-synthase activity"/>
    <property type="evidence" value="ECO:0007669"/>
    <property type="project" value="UniProtKB-EC"/>
</dbReference>
<protein>
    <submittedName>
        <fullName evidence="5">Cystathionine gamma-synthase</fullName>
        <ecNumber evidence="5">2.5.1.48</ecNumber>
    </submittedName>
</protein>
<keyword evidence="6" id="KW-1185">Reference proteome</keyword>
<sequence>MGFFLPTYFINGLRVFAMKKKLNKETIAARAGIDTDLQHKAIVPPIYLSTNYVFQEVGENQPYEYTREGNPTRDHLINALSKLEEGVGGEVTSSGMSAIALIANILELNSKVILPHDCYGGTFRLFSSLAKKGMLEVHFVDQGEEKFVNETIDEIKPDLIWIETPSNPLLQVVDVEKISKKAKTINALVAADNTFLSPALQNPLILGADIVVHSTTKYINGHSDLVGGAVITNNEEVLLRLKFWANNLGLTGAPFDSYLTLRGLRTLGIRMEKHEKNAASIVEMLLDHSKVESVYYPGLLQHPSHEIAKKQQHGYGGMLSFTVQGGLSSVKKFVKEVDILSFAESLGGFESLITHPFTMSHAVLSPEEKEKIGITEGLIRISAGLEDTADLIDAISAGLKKI</sequence>
<dbReference type="SUPFAM" id="SSF53383">
    <property type="entry name" value="PLP-dependent transferases"/>
    <property type="match status" value="1"/>
</dbReference>
<dbReference type="STRING" id="1208365.B273_0341"/>
<dbReference type="InterPro" id="IPR015421">
    <property type="entry name" value="PyrdxlP-dep_Trfase_major"/>
</dbReference>
<feature type="modified residue" description="N6-(pyridoxal phosphate)lysine" evidence="3">
    <location>
        <position position="217"/>
    </location>
</feature>
<dbReference type="GO" id="GO:0004123">
    <property type="term" value="F:cystathionine gamma-lyase activity"/>
    <property type="evidence" value="ECO:0007669"/>
    <property type="project" value="TreeGrafter"/>
</dbReference>
<dbReference type="InterPro" id="IPR000277">
    <property type="entry name" value="Cys/Met-Metab_PyrdxlP-dep_enz"/>
</dbReference>
<dbReference type="GO" id="GO:0019343">
    <property type="term" value="P:cysteine biosynthetic process via cystathionine"/>
    <property type="evidence" value="ECO:0007669"/>
    <property type="project" value="TreeGrafter"/>
</dbReference>
<evidence type="ECO:0000256" key="1">
    <source>
        <dbReference type="ARBA" id="ARBA00001933"/>
    </source>
</evidence>
<dbReference type="EMBL" id="AMWX01000001">
    <property type="protein sequence ID" value="EKO36931.1"/>
    <property type="molecule type" value="Genomic_DNA"/>
</dbReference>
<dbReference type="Proteomes" id="UP000010310">
    <property type="component" value="Unassembled WGS sequence"/>
</dbReference>
<accession>K6GIR8</accession>
<dbReference type="PATRIC" id="fig|1208365.4.peg.341"/>
<evidence type="ECO:0000256" key="2">
    <source>
        <dbReference type="ARBA" id="ARBA00022898"/>
    </source>
</evidence>
<dbReference type="FunFam" id="3.40.640.10:FF:000046">
    <property type="entry name" value="Cystathionine gamma-lyase"/>
    <property type="match status" value="1"/>
</dbReference>
<comment type="caution">
    <text evidence="5">The sequence shown here is derived from an EMBL/GenBank/DDBJ whole genome shotgun (WGS) entry which is preliminary data.</text>
</comment>
<evidence type="ECO:0000256" key="4">
    <source>
        <dbReference type="RuleBase" id="RU362118"/>
    </source>
</evidence>
<gene>
    <name evidence="5" type="primary">metB</name>
    <name evidence="5" type="ORF">B273_0341</name>
</gene>